<protein>
    <submittedName>
        <fullName evidence="3">Uncharacterized protein</fullName>
    </submittedName>
</protein>
<feature type="compositionally biased region" description="Basic residues" evidence="1">
    <location>
        <begin position="192"/>
        <end position="201"/>
    </location>
</feature>
<sequence length="201" mass="21645">MLPTGRLSVGVLADIFPSVAVNIPQRFNFSLPLSQLASRATRMCMQAGMTLVLAPFDVRTKGARATDPSGRAASRWRTGICVTSVNRSVKSNALPSRVVQKCSHDFLPAPTPTIARCVRSSLLYIRIGQSGRPTRQPIGSRAVINSRCLASRALTVEACKEVKENLGADRPTKGSTAFDAIGRPAVPNRTGSTRRRRTNTA</sequence>
<name>A0A5S6R462_TRIMR</name>
<evidence type="ECO:0000313" key="2">
    <source>
        <dbReference type="Proteomes" id="UP000046395"/>
    </source>
</evidence>
<reference evidence="3" key="1">
    <citation type="submission" date="2019-12" db="UniProtKB">
        <authorList>
            <consortium name="WormBaseParasite"/>
        </authorList>
    </citation>
    <scope>IDENTIFICATION</scope>
</reference>
<evidence type="ECO:0000313" key="3">
    <source>
        <dbReference type="WBParaSite" id="TMUE_3000014300.1"/>
    </source>
</evidence>
<dbReference type="AlphaFoldDB" id="A0A5S6R462"/>
<organism evidence="2 3">
    <name type="scientific">Trichuris muris</name>
    <name type="common">Mouse whipworm</name>
    <dbReference type="NCBI Taxonomy" id="70415"/>
    <lineage>
        <taxon>Eukaryota</taxon>
        <taxon>Metazoa</taxon>
        <taxon>Ecdysozoa</taxon>
        <taxon>Nematoda</taxon>
        <taxon>Enoplea</taxon>
        <taxon>Dorylaimia</taxon>
        <taxon>Trichinellida</taxon>
        <taxon>Trichuridae</taxon>
        <taxon>Trichuris</taxon>
    </lineage>
</organism>
<dbReference type="WBParaSite" id="TMUE_3000014300.1">
    <property type="protein sequence ID" value="TMUE_3000014300.1"/>
    <property type="gene ID" value="WBGene00302172"/>
</dbReference>
<feature type="region of interest" description="Disordered" evidence="1">
    <location>
        <begin position="167"/>
        <end position="201"/>
    </location>
</feature>
<dbReference type="Proteomes" id="UP000046395">
    <property type="component" value="Unassembled WGS sequence"/>
</dbReference>
<keyword evidence="2" id="KW-1185">Reference proteome</keyword>
<evidence type="ECO:0000256" key="1">
    <source>
        <dbReference type="SAM" id="MobiDB-lite"/>
    </source>
</evidence>
<proteinExistence type="predicted"/>
<accession>A0A5S6R462</accession>